<dbReference type="EMBL" id="CABFOC020000067">
    <property type="protein sequence ID" value="CAH0056944.1"/>
    <property type="molecule type" value="Genomic_DNA"/>
</dbReference>
<dbReference type="Proteomes" id="UP000775872">
    <property type="component" value="Unassembled WGS sequence"/>
</dbReference>
<evidence type="ECO:0000313" key="2">
    <source>
        <dbReference type="Proteomes" id="UP000775872"/>
    </source>
</evidence>
<dbReference type="AlphaFoldDB" id="A0A9N9ZJW0"/>
<accession>A0A9N9ZJW0</accession>
<reference evidence="2" key="1">
    <citation type="submission" date="2019-06" db="EMBL/GenBank/DDBJ databases">
        <authorList>
            <person name="Broberg M."/>
        </authorList>
    </citation>
    <scope>NUCLEOTIDE SEQUENCE [LARGE SCALE GENOMIC DNA]</scope>
</reference>
<evidence type="ECO:0000313" key="1">
    <source>
        <dbReference type="EMBL" id="CAH0056944.1"/>
    </source>
</evidence>
<organism evidence="1 2">
    <name type="scientific">Clonostachys solani</name>
    <dbReference type="NCBI Taxonomy" id="160281"/>
    <lineage>
        <taxon>Eukaryota</taxon>
        <taxon>Fungi</taxon>
        <taxon>Dikarya</taxon>
        <taxon>Ascomycota</taxon>
        <taxon>Pezizomycotina</taxon>
        <taxon>Sordariomycetes</taxon>
        <taxon>Hypocreomycetidae</taxon>
        <taxon>Hypocreales</taxon>
        <taxon>Bionectriaceae</taxon>
        <taxon>Clonostachys</taxon>
    </lineage>
</organism>
<reference evidence="1 2" key="2">
    <citation type="submission" date="2021-10" db="EMBL/GenBank/DDBJ databases">
        <authorList>
            <person name="Piombo E."/>
        </authorList>
    </citation>
    <scope>NUCLEOTIDE SEQUENCE [LARGE SCALE GENOMIC DNA]</scope>
</reference>
<keyword evidence="2" id="KW-1185">Reference proteome</keyword>
<comment type="caution">
    <text evidence="1">The sequence shown here is derived from an EMBL/GenBank/DDBJ whole genome shotgun (WGS) entry which is preliminary data.</text>
</comment>
<sequence>MRIHLTIIKSIFTGYGLKKKCCIPNTGAHWSNVVQNWLTADYTGVWDKAKCGLQAHQAAKGCWNSNGSPLIGTQAHINLHWHAVVVE</sequence>
<name>A0A9N9ZJW0_9HYPO</name>
<protein>
    <submittedName>
        <fullName evidence="1">Uncharacterized protein</fullName>
    </submittedName>
</protein>
<proteinExistence type="predicted"/>
<gene>
    <name evidence="1" type="ORF">CSOL1703_00018183</name>
</gene>